<dbReference type="GO" id="GO:0046872">
    <property type="term" value="F:metal ion binding"/>
    <property type="evidence" value="ECO:0007669"/>
    <property type="project" value="UniProtKB-KW"/>
</dbReference>
<dbReference type="Proteomes" id="UP001515480">
    <property type="component" value="Unassembled WGS sequence"/>
</dbReference>
<name>A0AB34K621_PRYPA</name>
<gene>
    <name evidence="9" type="ORF">AB1Y20_009779</name>
</gene>
<evidence type="ECO:0008006" key="11">
    <source>
        <dbReference type="Google" id="ProtNLM"/>
    </source>
</evidence>
<dbReference type="PANTHER" id="PTHR15162:SF7">
    <property type="entry name" value="SUCCINYLGLUTAMATE DESUCCINYLASE"/>
    <property type="match status" value="1"/>
</dbReference>
<proteinExistence type="inferred from homology"/>
<dbReference type="Gene3D" id="2.20.25.160">
    <property type="match status" value="1"/>
</dbReference>
<dbReference type="InterPro" id="IPR007036">
    <property type="entry name" value="Aste_AspA_hybrid_dom"/>
</dbReference>
<dbReference type="InterPro" id="IPR016708">
    <property type="entry name" value="Aspartoacylase"/>
</dbReference>
<dbReference type="Pfam" id="PF24827">
    <property type="entry name" value="AstE_AspA_cat"/>
    <property type="match status" value="1"/>
</dbReference>
<keyword evidence="5" id="KW-0862">Zinc</keyword>
<comment type="caution">
    <text evidence="9">The sequence shown here is derived from an EMBL/GenBank/DDBJ whole genome shotgun (WGS) entry which is preliminary data.</text>
</comment>
<evidence type="ECO:0000313" key="9">
    <source>
        <dbReference type="EMBL" id="KAL1528431.1"/>
    </source>
</evidence>
<dbReference type="GO" id="GO:0005829">
    <property type="term" value="C:cytosol"/>
    <property type="evidence" value="ECO:0007669"/>
    <property type="project" value="TreeGrafter"/>
</dbReference>
<dbReference type="SUPFAM" id="SSF53187">
    <property type="entry name" value="Zn-dependent exopeptidases"/>
    <property type="match status" value="1"/>
</dbReference>
<evidence type="ECO:0000256" key="4">
    <source>
        <dbReference type="ARBA" id="ARBA00022801"/>
    </source>
</evidence>
<dbReference type="NCBIfam" id="NF002601">
    <property type="entry name" value="PRK02259.1"/>
    <property type="match status" value="1"/>
</dbReference>
<dbReference type="Gene3D" id="3.40.630.10">
    <property type="entry name" value="Zn peptidases"/>
    <property type="match status" value="1"/>
</dbReference>
<organism evidence="9 10">
    <name type="scientific">Prymnesium parvum</name>
    <name type="common">Toxic golden alga</name>
    <dbReference type="NCBI Taxonomy" id="97485"/>
    <lineage>
        <taxon>Eukaryota</taxon>
        <taxon>Haptista</taxon>
        <taxon>Haptophyta</taxon>
        <taxon>Prymnesiophyceae</taxon>
        <taxon>Prymnesiales</taxon>
        <taxon>Prymnesiaceae</taxon>
        <taxon>Prymnesium</taxon>
    </lineage>
</organism>
<evidence type="ECO:0000256" key="1">
    <source>
        <dbReference type="ARBA" id="ARBA00001947"/>
    </source>
</evidence>
<accession>A0AB34K621</accession>
<feature type="domain" description="AstE/AspA barrel-sandwich hybrid" evidence="7">
    <location>
        <begin position="307"/>
        <end position="401"/>
    </location>
</feature>
<dbReference type="Pfam" id="PF04952">
    <property type="entry name" value="AstE_AspA_hybrid"/>
    <property type="match status" value="1"/>
</dbReference>
<dbReference type="CDD" id="cd06909">
    <property type="entry name" value="M14_ASPA"/>
    <property type="match status" value="1"/>
</dbReference>
<feature type="compositionally biased region" description="Pro residues" evidence="6">
    <location>
        <begin position="51"/>
        <end position="66"/>
    </location>
</feature>
<evidence type="ECO:0000256" key="6">
    <source>
        <dbReference type="SAM" id="MobiDB-lite"/>
    </source>
</evidence>
<dbReference type="EMBL" id="JBGBPQ010000002">
    <property type="protein sequence ID" value="KAL1528431.1"/>
    <property type="molecule type" value="Genomic_DNA"/>
</dbReference>
<evidence type="ECO:0000313" key="10">
    <source>
        <dbReference type="Proteomes" id="UP001515480"/>
    </source>
</evidence>
<evidence type="ECO:0000256" key="5">
    <source>
        <dbReference type="ARBA" id="ARBA00022833"/>
    </source>
</evidence>
<feature type="domain" description="Succinylglutamate desuccinylase/Aspartoacylase catalytic" evidence="8">
    <location>
        <begin position="98"/>
        <end position="287"/>
    </location>
</feature>
<dbReference type="HAMAP" id="MF_00704">
    <property type="entry name" value="Aspartoacylase"/>
    <property type="match status" value="1"/>
</dbReference>
<evidence type="ECO:0000259" key="8">
    <source>
        <dbReference type="Pfam" id="PF24827"/>
    </source>
</evidence>
<dbReference type="GO" id="GO:0016788">
    <property type="term" value="F:hydrolase activity, acting on ester bonds"/>
    <property type="evidence" value="ECO:0007669"/>
    <property type="project" value="InterPro"/>
</dbReference>
<reference evidence="9 10" key="1">
    <citation type="journal article" date="2024" name="Science">
        <title>Giant polyketide synthase enzymes in the biosynthesis of giant marine polyether toxins.</title>
        <authorList>
            <person name="Fallon T.R."/>
            <person name="Shende V.V."/>
            <person name="Wierzbicki I.H."/>
            <person name="Pendleton A.L."/>
            <person name="Watervoot N.F."/>
            <person name="Auber R.P."/>
            <person name="Gonzalez D.J."/>
            <person name="Wisecaver J.H."/>
            <person name="Moore B.S."/>
        </authorList>
    </citation>
    <scope>NUCLEOTIDE SEQUENCE [LARGE SCALE GENOMIC DNA]</scope>
    <source>
        <strain evidence="9 10">12B1</strain>
    </source>
</reference>
<keyword evidence="4" id="KW-0378">Hydrolase</keyword>
<evidence type="ECO:0000259" key="7">
    <source>
        <dbReference type="Pfam" id="PF04952"/>
    </source>
</evidence>
<dbReference type="GO" id="GO:0016811">
    <property type="term" value="F:hydrolase activity, acting on carbon-nitrogen (but not peptide) bonds, in linear amides"/>
    <property type="evidence" value="ECO:0007669"/>
    <property type="project" value="InterPro"/>
</dbReference>
<evidence type="ECO:0000256" key="3">
    <source>
        <dbReference type="ARBA" id="ARBA00022723"/>
    </source>
</evidence>
<keyword evidence="3" id="KW-0479">Metal-binding</keyword>
<dbReference type="PANTHER" id="PTHR15162">
    <property type="entry name" value="ASPARTOACYLASE"/>
    <property type="match status" value="1"/>
</dbReference>
<comment type="cofactor">
    <cofactor evidence="1">
        <name>Zn(2+)</name>
        <dbReference type="ChEBI" id="CHEBI:29105"/>
    </cofactor>
</comment>
<evidence type="ECO:0000256" key="2">
    <source>
        <dbReference type="ARBA" id="ARBA00006173"/>
    </source>
</evidence>
<comment type="similarity">
    <text evidence="2">Belongs to the AspA/AstE family. Aspartoacylase subfamily.</text>
</comment>
<dbReference type="AlphaFoldDB" id="A0AB34K621"/>
<keyword evidence="10" id="KW-1185">Reference proteome</keyword>
<dbReference type="InterPro" id="IPR055438">
    <property type="entry name" value="AstE_AspA_cat"/>
</dbReference>
<sequence>MGKGAAQGEGAVRSGREGSGKRTAGRWIQGDETAEALAETPAKRSVRHAFPPAPFPAPPRAPPPPDRGARPTLARARVAAGRPRAAMHAVWPHSRAVKVVAITGGTHGNEVNGAALARHLLRHPELAARGSFETKVLFSNLGAIERNVRYIDEDLNRCFYKKDLADRSRQSAEARRARELDAALGPKGSAAPVADLIIDLHNTTANCGVALMMPPQDELCHSIGAHLCAHDPSVRVVNFTAGKEDYPMLPTIARHGMTFEVGAVAWGCLDGALFQQSLTLLMHALDYVEAHNRAVLAGDSSAWDKRSIPVYDAVRTVDYPRYDENVSSCPGVQALIAATIHPAIRGKDFVPLRRGDPVFLTMEGETIGFDAGAAEEETETCYAFFIDEAAYYEKGIAFMIAHQSKQTVRVVSEVTVSEQSAKRPKYG</sequence>
<protein>
    <recommendedName>
        <fullName evidence="11">Aspartoacylase</fullName>
    </recommendedName>
</protein>
<dbReference type="InterPro" id="IPR050178">
    <property type="entry name" value="AspA/AstE_fam"/>
</dbReference>
<feature type="region of interest" description="Disordered" evidence="6">
    <location>
        <begin position="1"/>
        <end position="70"/>
    </location>
</feature>